<evidence type="ECO:0000313" key="1">
    <source>
        <dbReference type="EMBL" id="PHH40638.1"/>
    </source>
</evidence>
<dbReference type="EMBL" id="PDKZ01000002">
    <property type="protein sequence ID" value="PHH40638.1"/>
    <property type="molecule type" value="Genomic_DNA"/>
</dbReference>
<dbReference type="Proteomes" id="UP000222460">
    <property type="component" value="Unassembled WGS sequence"/>
</dbReference>
<comment type="caution">
    <text evidence="1">The sequence shown here is derived from an EMBL/GenBank/DDBJ whole genome shotgun (WGS) entry which is preliminary data.</text>
</comment>
<proteinExistence type="predicted"/>
<organism evidence="1 2">
    <name type="scientific">Pseudomonas putida</name>
    <name type="common">Arthrobacter siderocapsulatus</name>
    <dbReference type="NCBI Taxonomy" id="303"/>
    <lineage>
        <taxon>Bacteria</taxon>
        <taxon>Pseudomonadati</taxon>
        <taxon>Pseudomonadota</taxon>
        <taxon>Gammaproteobacteria</taxon>
        <taxon>Pseudomonadales</taxon>
        <taxon>Pseudomonadaceae</taxon>
        <taxon>Pseudomonas</taxon>
    </lineage>
</organism>
<dbReference type="AlphaFoldDB" id="A0A2C5VPK0"/>
<accession>A0A2C5VPK0</accession>
<name>A0A2C5VPK0_PSEPU</name>
<sequence>MVTVLNGAGWTVVIASRLAPTMGLGAFRWKMVACQAAFASKPAPTIGMGVVRWRVVGSQVAIASRLAPKKALKPSARSSPLKWPSVSSPKALDLAVPAPSAG</sequence>
<evidence type="ECO:0000313" key="2">
    <source>
        <dbReference type="Proteomes" id="UP000222460"/>
    </source>
</evidence>
<reference evidence="2" key="1">
    <citation type="submission" date="2017-10" db="EMBL/GenBank/DDBJ databases">
        <title>FDA dAtabase for Regulatory Grade micrObial Sequences (FDA-ARGOS): Supporting development and validation of Infectious Disease Dx tests.</title>
        <authorList>
            <person name="Goldberg B."/>
            <person name="Campos J."/>
            <person name="Tallon L."/>
            <person name="Sadzewicz L."/>
            <person name="Ott S."/>
            <person name="Zhao X."/>
            <person name="Nagaraj S."/>
            <person name="Vavikolanu K."/>
            <person name="Aluvathingal J."/>
            <person name="Nadendla S."/>
            <person name="Geyer C."/>
            <person name="Sichtig H."/>
        </authorList>
    </citation>
    <scope>NUCLEOTIDE SEQUENCE [LARGE SCALE GENOMIC DNA]</scope>
    <source>
        <strain evidence="2">FDAARGOS_376</strain>
    </source>
</reference>
<gene>
    <name evidence="1" type="ORF">CRX57_10790</name>
</gene>
<protein>
    <submittedName>
        <fullName evidence="1">Uncharacterized protein</fullName>
    </submittedName>
</protein>